<dbReference type="EMBL" id="JACHOB010000001">
    <property type="protein sequence ID" value="MBB4658319.1"/>
    <property type="molecule type" value="Genomic_DNA"/>
</dbReference>
<organism evidence="1 2">
    <name type="scientific">Parvularcula dongshanensis</name>
    <dbReference type="NCBI Taxonomy" id="1173995"/>
    <lineage>
        <taxon>Bacteria</taxon>
        <taxon>Pseudomonadati</taxon>
        <taxon>Pseudomonadota</taxon>
        <taxon>Alphaproteobacteria</taxon>
        <taxon>Parvularculales</taxon>
        <taxon>Parvularculaceae</taxon>
        <taxon>Parvularcula</taxon>
    </lineage>
</organism>
<proteinExistence type="predicted"/>
<sequence>MRRIGLGLCALALAGCSTSVQTSSGREYLGRYDSAVAGASDAALGVDDAAFRAAASVEPLLRFPARIGIARIEGGQLTPIPDDEMASWAALMEETGGAYGEVTPLNLLVAELASSGAVTGSPAQRAVQKIRLGAARQHMDAVFVYEVFGTHDARQSPLSVGDLTIMGAFLLPGRKVDALGHAEAILLDVRNAYPYLTASETVTKDGLAAAARAVGRGEKLRDAAEAQAVADLAASLPPALAKLAVELGNLPDEPVETAALD</sequence>
<reference evidence="1 2" key="1">
    <citation type="submission" date="2020-08" db="EMBL/GenBank/DDBJ databases">
        <title>Genomic Encyclopedia of Type Strains, Phase IV (KMG-IV): sequencing the most valuable type-strain genomes for metagenomic binning, comparative biology and taxonomic classification.</title>
        <authorList>
            <person name="Goeker M."/>
        </authorList>
    </citation>
    <scope>NUCLEOTIDE SEQUENCE [LARGE SCALE GENOMIC DNA]</scope>
    <source>
        <strain evidence="1 2">DSM 102850</strain>
    </source>
</reference>
<protein>
    <recommendedName>
        <fullName evidence="3">Lipoprotein</fullName>
    </recommendedName>
</protein>
<evidence type="ECO:0008006" key="3">
    <source>
        <dbReference type="Google" id="ProtNLM"/>
    </source>
</evidence>
<dbReference type="RefSeq" id="WP_183816050.1">
    <property type="nucleotide sequence ID" value="NZ_JACHOB010000001.1"/>
</dbReference>
<dbReference type="AlphaFoldDB" id="A0A840I0G5"/>
<gene>
    <name evidence="1" type="ORF">GGQ59_000819</name>
</gene>
<name>A0A840I0G5_9PROT</name>
<keyword evidence="2" id="KW-1185">Reference proteome</keyword>
<dbReference type="Proteomes" id="UP000563524">
    <property type="component" value="Unassembled WGS sequence"/>
</dbReference>
<dbReference type="PROSITE" id="PS51257">
    <property type="entry name" value="PROKAR_LIPOPROTEIN"/>
    <property type="match status" value="1"/>
</dbReference>
<evidence type="ECO:0000313" key="1">
    <source>
        <dbReference type="EMBL" id="MBB4658319.1"/>
    </source>
</evidence>
<evidence type="ECO:0000313" key="2">
    <source>
        <dbReference type="Proteomes" id="UP000563524"/>
    </source>
</evidence>
<comment type="caution">
    <text evidence="1">The sequence shown here is derived from an EMBL/GenBank/DDBJ whole genome shotgun (WGS) entry which is preliminary data.</text>
</comment>
<accession>A0A840I0G5</accession>